<evidence type="ECO:0000256" key="1">
    <source>
        <dbReference type="SAM" id="Phobius"/>
    </source>
</evidence>
<organism evidence="2 3">
    <name type="scientific">Desulfurococcus amylolyticus DSM 16532</name>
    <dbReference type="NCBI Taxonomy" id="768672"/>
    <lineage>
        <taxon>Archaea</taxon>
        <taxon>Thermoproteota</taxon>
        <taxon>Thermoprotei</taxon>
        <taxon>Desulfurococcales</taxon>
        <taxon>Desulfurococcaceae</taxon>
        <taxon>Desulfurococcus</taxon>
    </lineage>
</organism>
<dbReference type="InterPro" id="IPR013373">
    <property type="entry name" value="Flagellin/pilin_N_arc"/>
</dbReference>
<dbReference type="AlphaFoldDB" id="I3XRG0"/>
<dbReference type="KEGG" id="dfd:Desfe_0633"/>
<keyword evidence="2" id="KW-0282">Flagellum</keyword>
<keyword evidence="1" id="KW-0812">Transmembrane</keyword>
<dbReference type="HOGENOM" id="CLU_145192_0_0_2"/>
<dbReference type="Proteomes" id="UP000006175">
    <property type="component" value="Chromosome"/>
</dbReference>
<evidence type="ECO:0000313" key="2">
    <source>
        <dbReference type="EMBL" id="AFL66534.1"/>
    </source>
</evidence>
<keyword evidence="2" id="KW-0966">Cell projection</keyword>
<reference evidence="2 3" key="1">
    <citation type="journal article" date="2012" name="J. Bacteriol.">
        <title>Complete Genome Sequence of Desulfurococcus fermentans, a Hyperthermophilic Cellulolytic Crenarchaeon Isolated from a Freshwater Hot Spring in Kamchatka, Russia.</title>
        <authorList>
            <person name="Susanti D."/>
            <person name="Johnson E.F."/>
            <person name="Rodriguez J.R."/>
            <person name="Anderson I."/>
            <person name="Perevalova A.A."/>
            <person name="Kyrpides N."/>
            <person name="Lucas S."/>
            <person name="Han J."/>
            <person name="Lapidus A."/>
            <person name="Cheng J.F."/>
            <person name="Goodwin L."/>
            <person name="Pitluck S."/>
            <person name="Mavrommatis K."/>
            <person name="Peters L."/>
            <person name="Land M.L."/>
            <person name="Hauser L."/>
            <person name="Gopalan V."/>
            <person name="Chan P.P."/>
            <person name="Lowe T.M."/>
            <person name="Atomi H."/>
            <person name="Bonch-Osmolovskaya E.A."/>
            <person name="Woyke T."/>
            <person name="Mukhopadhyay B."/>
        </authorList>
    </citation>
    <scope>NUCLEOTIDE SEQUENCE [LARGE SCALE GENOMIC DNA]</scope>
    <source>
        <strain evidence="2 3">DSM 16532</strain>
    </source>
</reference>
<evidence type="ECO:0000313" key="3">
    <source>
        <dbReference type="Proteomes" id="UP000006175"/>
    </source>
</evidence>
<accession>I3XRG0</accession>
<feature type="transmembrane region" description="Helical" evidence="1">
    <location>
        <begin position="7"/>
        <end position="29"/>
    </location>
</feature>
<keyword evidence="1" id="KW-1133">Transmembrane helix</keyword>
<proteinExistence type="predicted"/>
<keyword evidence="1" id="KW-0472">Membrane</keyword>
<dbReference type="EMBL" id="CP003321">
    <property type="protein sequence ID" value="AFL66534.1"/>
    <property type="molecule type" value="Genomic_DNA"/>
</dbReference>
<keyword evidence="2" id="KW-0969">Cilium</keyword>
<gene>
    <name evidence="2" type="ORF">Desfe_0633</name>
</gene>
<name>I3XRG0_DESAM</name>
<protein>
    <submittedName>
        <fullName evidence="2">Archaeal flagellin-like protein</fullName>
    </submittedName>
</protein>
<dbReference type="GeneID" id="13062324"/>
<dbReference type="OrthoDB" id="31564at2157"/>
<keyword evidence="3" id="KW-1185">Reference proteome</keyword>
<dbReference type="eggNOG" id="arCOG03871">
    <property type="taxonomic scope" value="Archaea"/>
</dbReference>
<dbReference type="NCBIfam" id="TIGR02537">
    <property type="entry name" value="arch_flag_Nterm"/>
    <property type="match status" value="1"/>
</dbReference>
<sequence precursor="true">MKKAISPVIATVIIVAVTIAIAIAVALWMTGLVGSFTGTENLQIVSAYATKGSGNIWTIHLEVKNVGTVDVTIDNIFINGVPVSALTTNVESISISTGTIELNNINIPIKTGETVKIYIYVQGYTPGQMLEIKLHSAAGKEYPKQVTLP</sequence>
<dbReference type="RefSeq" id="WP_014767435.1">
    <property type="nucleotide sequence ID" value="NC_018001.1"/>
</dbReference>